<sequence>MKWKQTDRCVPGISVSVSVSVSPTWGTTGRRRTGLLGDALAASRFTGCHATDGVGKRFISERRNLQFHSVFTSTDAHDTYPGPVDNTLDQEGHRVARPAYGLHCLLVTSISEIGSIHLTEHIRKETLSLQGPVLSSWTVVQDVLDENAPHHLSIVQPAAHPSAPDDTDTQGFARRSEELHSEESTQARFSVSLQSSTVWSNERVASEHGASLSIGHVGRGLSVDGQDEIADTQTSVTADGSTVDDTADQHPQTIFHGAHGEETVSRHKKTELSDLTFEICFAKSPSSMQCPTSSWPMAVPPGCPIIGNISEEGPTNELWISRADENKYLLTLGVDDCRGLATPIWTVPRLAPFRAWTASSKLAFSRLVVLTYMSRSPGNSLPSCSATPLGTRERITITVLTGSNGS</sequence>
<comment type="caution">
    <text evidence="1">The sequence shown here is derived from an EMBL/GenBank/DDBJ whole genome shotgun (WGS) entry which is preliminary data.</text>
</comment>
<reference evidence="1 2" key="1">
    <citation type="submission" date="2019-03" db="EMBL/GenBank/DDBJ databases">
        <title>First draft genome of Liparis tanakae, snailfish: a comprehensive survey of snailfish specific genes.</title>
        <authorList>
            <person name="Kim W."/>
            <person name="Song I."/>
            <person name="Jeong J.-H."/>
            <person name="Kim D."/>
            <person name="Kim S."/>
            <person name="Ryu S."/>
            <person name="Song J.Y."/>
            <person name="Lee S.K."/>
        </authorList>
    </citation>
    <scope>NUCLEOTIDE SEQUENCE [LARGE SCALE GENOMIC DNA]</scope>
    <source>
        <tissue evidence="1">Muscle</tissue>
    </source>
</reference>
<name>A0A4Z2J656_9TELE</name>
<accession>A0A4Z2J656</accession>
<organism evidence="1 2">
    <name type="scientific">Liparis tanakae</name>
    <name type="common">Tanaka's snailfish</name>
    <dbReference type="NCBI Taxonomy" id="230148"/>
    <lineage>
        <taxon>Eukaryota</taxon>
        <taxon>Metazoa</taxon>
        <taxon>Chordata</taxon>
        <taxon>Craniata</taxon>
        <taxon>Vertebrata</taxon>
        <taxon>Euteleostomi</taxon>
        <taxon>Actinopterygii</taxon>
        <taxon>Neopterygii</taxon>
        <taxon>Teleostei</taxon>
        <taxon>Neoteleostei</taxon>
        <taxon>Acanthomorphata</taxon>
        <taxon>Eupercaria</taxon>
        <taxon>Perciformes</taxon>
        <taxon>Cottioidei</taxon>
        <taxon>Cottales</taxon>
        <taxon>Liparidae</taxon>
        <taxon>Liparis</taxon>
    </lineage>
</organism>
<gene>
    <name evidence="1" type="ORF">EYF80_004488</name>
</gene>
<dbReference type="EMBL" id="SRLO01000022">
    <property type="protein sequence ID" value="TNN85138.1"/>
    <property type="molecule type" value="Genomic_DNA"/>
</dbReference>
<evidence type="ECO:0000313" key="2">
    <source>
        <dbReference type="Proteomes" id="UP000314294"/>
    </source>
</evidence>
<protein>
    <submittedName>
        <fullName evidence="1">Uncharacterized protein</fullName>
    </submittedName>
</protein>
<keyword evidence="2" id="KW-1185">Reference proteome</keyword>
<dbReference type="Proteomes" id="UP000314294">
    <property type="component" value="Unassembled WGS sequence"/>
</dbReference>
<evidence type="ECO:0000313" key="1">
    <source>
        <dbReference type="EMBL" id="TNN85138.1"/>
    </source>
</evidence>
<dbReference type="AlphaFoldDB" id="A0A4Z2J656"/>
<proteinExistence type="predicted"/>